<protein>
    <submittedName>
        <fullName evidence="3">IS30 family transposase</fullName>
    </submittedName>
</protein>
<keyword evidence="1" id="KW-0233">DNA recombination</keyword>
<comment type="caution">
    <text evidence="3">The sequence shown here is derived from an EMBL/GenBank/DDBJ whole genome shotgun (WGS) entry which is preliminary data.</text>
</comment>
<dbReference type="Pfam" id="PF13936">
    <property type="entry name" value="HTH_38"/>
    <property type="match status" value="1"/>
</dbReference>
<keyword evidence="4" id="KW-1185">Reference proteome</keyword>
<reference evidence="3 4" key="1">
    <citation type="submission" date="2023-08" db="EMBL/GenBank/DDBJ databases">
        <title>Implementing the SeqCode for naming new Mesorhizobium species isolated from Vachellia karroo root nodules.</title>
        <authorList>
            <person name="Van Lill M."/>
        </authorList>
    </citation>
    <scope>NUCLEOTIDE SEQUENCE [LARGE SCALE GENOMIC DNA]</scope>
    <source>
        <strain evidence="3 4">VK22B</strain>
    </source>
</reference>
<proteinExistence type="predicted"/>
<dbReference type="NCBIfam" id="NF033563">
    <property type="entry name" value="transpos_IS30"/>
    <property type="match status" value="1"/>
</dbReference>
<evidence type="ECO:0000256" key="1">
    <source>
        <dbReference type="ARBA" id="ARBA00023172"/>
    </source>
</evidence>
<name>A0ABU4Z6G7_9HYPH</name>
<dbReference type="Proteomes" id="UP001271249">
    <property type="component" value="Unassembled WGS sequence"/>
</dbReference>
<dbReference type="InterPro" id="IPR025246">
    <property type="entry name" value="IS30-like_HTH"/>
</dbReference>
<dbReference type="InterPro" id="IPR051917">
    <property type="entry name" value="Transposase-Integrase"/>
</dbReference>
<evidence type="ECO:0000313" key="4">
    <source>
        <dbReference type="Proteomes" id="UP001271249"/>
    </source>
</evidence>
<feature type="domain" description="Transposase IS30-like HTH" evidence="2">
    <location>
        <begin position="62"/>
        <end position="102"/>
    </location>
</feature>
<evidence type="ECO:0000259" key="2">
    <source>
        <dbReference type="Pfam" id="PF13936"/>
    </source>
</evidence>
<gene>
    <name evidence="3" type="ORF">RFN29_24900</name>
</gene>
<dbReference type="EMBL" id="JAVIJC010000030">
    <property type="protein sequence ID" value="MDX8494806.1"/>
    <property type="molecule type" value="Genomic_DNA"/>
</dbReference>
<evidence type="ECO:0000313" key="3">
    <source>
        <dbReference type="EMBL" id="MDX8494806.1"/>
    </source>
</evidence>
<sequence>MMTSRIWFTSAQKAELWERWKQGQSISSISRALDRRNKGGVQRIVSLHGGIAPAARGRAASALGLAEREEISRGIAAGLAIRAIARSLGRSPSTICREIARNGSAKTYRATRADKQAWERALRPKQCRLACSGRLRWRVAQKLALQWSPEQIAGWLRREYPGDPSMRTAHLRTRRQMRLAKGAQSQTGQGQILDMVSIRERPAEAADRAIPGHREGDLLAGANDTNIATLVERHSRFTMLVKLARRDSATVVRALAEKIGTLPEELRRSLTWDQGKEMARHRSFTVATDL</sequence>
<dbReference type="PANTHER" id="PTHR10948">
    <property type="entry name" value="TRANSPOSASE"/>
    <property type="match status" value="1"/>
</dbReference>
<accession>A0ABU4Z6G7</accession>
<organism evidence="3 4">
    <name type="scientific">Mesorhizobium captivum</name>
    <dbReference type="NCBI Taxonomy" id="3072319"/>
    <lineage>
        <taxon>Bacteria</taxon>
        <taxon>Pseudomonadati</taxon>
        <taxon>Pseudomonadota</taxon>
        <taxon>Alphaproteobacteria</taxon>
        <taxon>Hyphomicrobiales</taxon>
        <taxon>Phyllobacteriaceae</taxon>
        <taxon>Mesorhizobium</taxon>
    </lineage>
</organism>
<dbReference type="InterPro" id="IPR053392">
    <property type="entry name" value="Transposase_IS30-like"/>
</dbReference>
<dbReference type="PANTHER" id="PTHR10948:SF23">
    <property type="entry name" value="TRANSPOSASE INSI FOR INSERTION SEQUENCE ELEMENT IS30A-RELATED"/>
    <property type="match status" value="1"/>
</dbReference>